<reference evidence="2" key="2">
    <citation type="submission" date="2023-04" db="EMBL/GenBank/DDBJ databases">
        <authorList>
            <person name="Bruccoleri R.E."/>
            <person name="Oakeley E.J."/>
            <person name="Faust A.-M."/>
            <person name="Dessus-Babus S."/>
            <person name="Altorfer M."/>
            <person name="Burckhardt D."/>
            <person name="Oertli M."/>
            <person name="Naumann U."/>
            <person name="Petersen F."/>
            <person name="Wong J."/>
        </authorList>
    </citation>
    <scope>NUCLEOTIDE SEQUENCE</scope>
    <source>
        <strain evidence="2">GSM-AAB239-AS_SAM_17_03QT</strain>
        <tissue evidence="2">Leaf</tissue>
    </source>
</reference>
<name>A0AAX6I2D9_IRIPA</name>
<evidence type="ECO:0000313" key="2">
    <source>
        <dbReference type="EMBL" id="KAJ6847322.1"/>
    </source>
</evidence>
<comment type="caution">
    <text evidence="2">The sequence shown here is derived from an EMBL/GenBank/DDBJ whole genome shotgun (WGS) entry which is preliminary data.</text>
</comment>
<keyword evidence="3" id="KW-1185">Reference proteome</keyword>
<protein>
    <submittedName>
        <fullName evidence="2">NAD(P)H-quinone oxidoreductase subunit S, chloroplastic</fullName>
    </submittedName>
</protein>
<evidence type="ECO:0000256" key="1">
    <source>
        <dbReference type="SAM" id="MobiDB-lite"/>
    </source>
</evidence>
<dbReference type="AlphaFoldDB" id="A0AAX6I2D9"/>
<organism evidence="2 3">
    <name type="scientific">Iris pallida</name>
    <name type="common">Sweet iris</name>
    <dbReference type="NCBI Taxonomy" id="29817"/>
    <lineage>
        <taxon>Eukaryota</taxon>
        <taxon>Viridiplantae</taxon>
        <taxon>Streptophyta</taxon>
        <taxon>Embryophyta</taxon>
        <taxon>Tracheophyta</taxon>
        <taxon>Spermatophyta</taxon>
        <taxon>Magnoliopsida</taxon>
        <taxon>Liliopsida</taxon>
        <taxon>Asparagales</taxon>
        <taxon>Iridaceae</taxon>
        <taxon>Iridoideae</taxon>
        <taxon>Irideae</taxon>
        <taxon>Iris</taxon>
    </lineage>
</organism>
<dbReference type="EMBL" id="JANAVB010005596">
    <property type="protein sequence ID" value="KAJ6847322.1"/>
    <property type="molecule type" value="Genomic_DNA"/>
</dbReference>
<dbReference type="PANTHER" id="PTHR35494:SF1">
    <property type="entry name" value="NAD(P)H-QUINONE OXIDOREDUCTASE SUBUNIT S, CHLOROPLASTIC"/>
    <property type="match status" value="1"/>
</dbReference>
<sequence>MATSIPIHTITPFLSKSSFLRRTRLSPSPSPSTRTTITPSAKFNLSEIMGGRGLCNGEVGIQKELSKPFEPIPTSPSSHDSTSLSSSPLPPQPSALTVSEEAFEKELLGLTGGFPGGEKGLKKFLQENPPPKKKGPSEEKLGIAPSGSKSRAPELPPVHAGDDCRSEE</sequence>
<dbReference type="GO" id="GO:0009767">
    <property type="term" value="P:photosynthetic electron transport chain"/>
    <property type="evidence" value="ECO:0007669"/>
    <property type="project" value="InterPro"/>
</dbReference>
<dbReference type="Proteomes" id="UP001140949">
    <property type="component" value="Unassembled WGS sequence"/>
</dbReference>
<dbReference type="PANTHER" id="PTHR35494">
    <property type="entry name" value="NAD(P)H-QUINONE OXIDOREDUCTASE SUBUNIT S, CHLOROPLASTIC"/>
    <property type="match status" value="1"/>
</dbReference>
<feature type="compositionally biased region" description="Low complexity" evidence="1">
    <location>
        <begin position="75"/>
        <end position="87"/>
    </location>
</feature>
<dbReference type="InterPro" id="IPR021659">
    <property type="entry name" value="NdhS"/>
</dbReference>
<reference evidence="2" key="1">
    <citation type="journal article" date="2023" name="GigaByte">
        <title>Genome assembly of the bearded iris, Iris pallida Lam.</title>
        <authorList>
            <person name="Bruccoleri R.E."/>
            <person name="Oakeley E.J."/>
            <person name="Faust A.M.E."/>
            <person name="Altorfer M."/>
            <person name="Dessus-Babus S."/>
            <person name="Burckhardt D."/>
            <person name="Oertli M."/>
            <person name="Naumann U."/>
            <person name="Petersen F."/>
            <person name="Wong J."/>
        </authorList>
    </citation>
    <scope>NUCLEOTIDE SEQUENCE</scope>
    <source>
        <strain evidence="2">GSM-AAB239-AS_SAM_17_03QT</strain>
    </source>
</reference>
<accession>A0AAX6I2D9</accession>
<evidence type="ECO:0000313" key="3">
    <source>
        <dbReference type="Proteomes" id="UP001140949"/>
    </source>
</evidence>
<gene>
    <name evidence="2" type="ORF">M6B38_281780</name>
</gene>
<feature type="region of interest" description="Disordered" evidence="1">
    <location>
        <begin position="65"/>
        <end position="168"/>
    </location>
</feature>
<proteinExistence type="predicted"/>